<evidence type="ECO:0000313" key="4">
    <source>
        <dbReference type="EMBL" id="KAF4309130.1"/>
    </source>
</evidence>
<dbReference type="PANTHER" id="PTHR42695">
    <property type="entry name" value="GLUTAMINE AMIDOTRANSFERASE YLR126C-RELATED"/>
    <property type="match status" value="1"/>
</dbReference>
<keyword evidence="2" id="KW-0041">Annexin</keyword>
<dbReference type="SUPFAM" id="SSF52317">
    <property type="entry name" value="Class I glutamine amidotransferase-like"/>
    <property type="match status" value="1"/>
</dbReference>
<dbReference type="InterPro" id="IPR044992">
    <property type="entry name" value="ChyE-like"/>
</dbReference>
<feature type="compositionally biased region" description="Low complexity" evidence="3">
    <location>
        <begin position="337"/>
        <end position="352"/>
    </location>
</feature>
<keyword evidence="5" id="KW-1185">Reference proteome</keyword>
<dbReference type="AlphaFoldDB" id="A0A8H4N4W0"/>
<feature type="compositionally biased region" description="Low complexity" evidence="3">
    <location>
        <begin position="140"/>
        <end position="153"/>
    </location>
</feature>
<feature type="compositionally biased region" description="Basic residues" evidence="3">
    <location>
        <begin position="327"/>
        <end position="336"/>
    </location>
</feature>
<dbReference type="SUPFAM" id="SSF47874">
    <property type="entry name" value="Annexin"/>
    <property type="match status" value="1"/>
</dbReference>
<feature type="compositionally biased region" description="Polar residues" evidence="3">
    <location>
        <begin position="161"/>
        <end position="170"/>
    </location>
</feature>
<dbReference type="Gene3D" id="3.40.50.880">
    <property type="match status" value="1"/>
</dbReference>
<keyword evidence="1" id="KW-0677">Repeat</keyword>
<feature type="compositionally biased region" description="Polar residues" evidence="3">
    <location>
        <begin position="41"/>
        <end position="57"/>
    </location>
</feature>
<feature type="region of interest" description="Disordered" evidence="3">
    <location>
        <begin position="325"/>
        <end position="379"/>
    </location>
</feature>
<dbReference type="GO" id="GO:0005509">
    <property type="term" value="F:calcium ion binding"/>
    <property type="evidence" value="ECO:0007669"/>
    <property type="project" value="InterPro"/>
</dbReference>
<dbReference type="InterPro" id="IPR037104">
    <property type="entry name" value="Annexin_sf"/>
</dbReference>
<feature type="compositionally biased region" description="Low complexity" evidence="3">
    <location>
        <begin position="749"/>
        <end position="760"/>
    </location>
</feature>
<dbReference type="GO" id="GO:0005829">
    <property type="term" value="C:cytosol"/>
    <property type="evidence" value="ECO:0007669"/>
    <property type="project" value="TreeGrafter"/>
</dbReference>
<proteinExistence type="predicted"/>
<name>A0A8H4N4W0_9PEZI</name>
<feature type="region of interest" description="Disordered" evidence="3">
    <location>
        <begin position="235"/>
        <end position="254"/>
    </location>
</feature>
<evidence type="ECO:0000256" key="3">
    <source>
        <dbReference type="SAM" id="MobiDB-lite"/>
    </source>
</evidence>
<reference evidence="4" key="1">
    <citation type="submission" date="2020-04" db="EMBL/GenBank/DDBJ databases">
        <title>Genome Assembly and Annotation of Botryosphaeria dothidea sdau 11-99, a Latent Pathogen of Apple Fruit Ring Rot in China.</title>
        <authorList>
            <person name="Yu C."/>
            <person name="Diao Y."/>
            <person name="Lu Q."/>
            <person name="Zhao J."/>
            <person name="Cui S."/>
            <person name="Peng C."/>
            <person name="He B."/>
            <person name="Liu H."/>
        </authorList>
    </citation>
    <scope>NUCLEOTIDE SEQUENCE [LARGE SCALE GENOMIC DNA]</scope>
    <source>
        <strain evidence="4">Sdau11-99</strain>
    </source>
</reference>
<dbReference type="PANTHER" id="PTHR42695:SF6">
    <property type="entry name" value="GLUTAMINE AMIDOTRANSFERASE DOMAIN-CONTAINING PROTEIN"/>
    <property type="match status" value="1"/>
</dbReference>
<sequence length="1222" mass="135428">MSLRPDNRSSRSRSKSPGRARERSRSRNRLDEGPAFATDPRLTSSYADAQPSSTTPQYEVRQPGLSSYATNPPYLQGAPAFQHQQPPANMEAYTMGGYTDLPPHERPGYVSPAAAGAQQQWNYTAAPVNSAAPQQPPRAPYQQQAAGYQYSQPEGIKYTSRPITSQNAQQYPPPPPLAHRYSSSSVTSPTQNVMAMPNPQQYFPPPPSGPPPSKKTDKFDPHLAYGADNARIVEVKPGGGKLGAPPSPGLAPRMDRLAVNTGTRPTLQPIIPGAYPGAEGSGLPPGSPLLEAYHGTYQSISPMPSPIMRPLDDDLDELPPLDAREEKKHKKHRHRSSSNTSHGHSSSLTVSSSKKDRERSRSRVRDDRREKEKEKAGKRVKIYDAEEDASAILKALTPRDPDADVLIDILPALSHDQLMELRNEYKRVCKVQGRGVNLAKHIKMKLPSSNFGKICHITALGRWESESYWANYWYQGNNSKRELLIESLMGRSNYEIHEIIDSFKDKRYGDDLIRCMETELKKDKFRMAVLTALAARRQEEGEVWSLEDRNRDVDEMYDAVRAREGGESDILKIVCMRSDAHLRECLEVYKRKYQGNFAKDVLRKSNNLVGEVCAHILNGVINKPARDAMLLHHALTDLMDSSNDRDTSRHERQHRYELLISRLVRLHWDKLHLRRVKLDYREKYGRYIEDDIEDATKGDFREFCIALVHDKHWRALISANPGGFPRRNGNALQSQDLAPSTPPPHMHLGHTVSSSSTSLSPSSGPPVIGAKFPRYLISVFSTTAATTTIVDIASSIRSGGGTVRVAIEMAISGLLMLNCGFNTTQLPLEIIGNIRDHFTEFGLGIPKSLVPPLLFEPLLKFSSETSKPSLTAFSTPLCHFSIKRPCSLPPLPFSFQHQTPTSVNRYTSFQREMATPQTINIALIDTDTPVPSVLSTRGLYSTIFQQLLEAALVRLSKTTLFATQPLPKVQWATYNVVQGDYPPDIAPFDAFVISGSAASAYDTDPWITTLEAWIRTAFTTRPHTKFFGSCFGHQILCSALLSSPAVPPADVVTKNAAGWELGVLPIALSPAFLRAFPVDVRALPSAKRGDVLRLQMVHADHVVMPREAGARWCVMGGTPRCAVQGVYEAAQGRVFTLQGHFEFDRFVNGETIKVFGKGWGEESIREVLKDVDADDDAEWAAEVVMAFLLGLGKDGERGLMRVPIGEGGAVMEGGMMTPPEEV</sequence>
<feature type="region of interest" description="Disordered" evidence="3">
    <location>
        <begin position="263"/>
        <end position="292"/>
    </location>
</feature>
<feature type="compositionally biased region" description="Basic and acidic residues" evidence="3">
    <location>
        <begin position="353"/>
        <end position="379"/>
    </location>
</feature>
<dbReference type="Proteomes" id="UP000572817">
    <property type="component" value="Unassembled WGS sequence"/>
</dbReference>
<organism evidence="4 5">
    <name type="scientific">Botryosphaeria dothidea</name>
    <dbReference type="NCBI Taxonomy" id="55169"/>
    <lineage>
        <taxon>Eukaryota</taxon>
        <taxon>Fungi</taxon>
        <taxon>Dikarya</taxon>
        <taxon>Ascomycota</taxon>
        <taxon>Pezizomycotina</taxon>
        <taxon>Dothideomycetes</taxon>
        <taxon>Dothideomycetes incertae sedis</taxon>
        <taxon>Botryosphaeriales</taxon>
        <taxon>Botryosphaeriaceae</taxon>
        <taxon>Botryosphaeria</taxon>
    </lineage>
</organism>
<dbReference type="Gene3D" id="1.10.220.10">
    <property type="entry name" value="Annexin"/>
    <property type="match status" value="4"/>
</dbReference>
<gene>
    <name evidence="4" type="ORF">GTA08_BOTSDO02140</name>
</gene>
<dbReference type="InterPro" id="IPR018502">
    <property type="entry name" value="Annexin_repeat"/>
</dbReference>
<accession>A0A8H4N4W0</accession>
<evidence type="ECO:0000256" key="2">
    <source>
        <dbReference type="ARBA" id="ARBA00023216"/>
    </source>
</evidence>
<dbReference type="GO" id="GO:0005634">
    <property type="term" value="C:nucleus"/>
    <property type="evidence" value="ECO:0007669"/>
    <property type="project" value="TreeGrafter"/>
</dbReference>
<comment type="caution">
    <text evidence="4">The sequence shown here is derived from an EMBL/GenBank/DDBJ whole genome shotgun (WGS) entry which is preliminary data.</text>
</comment>
<evidence type="ECO:0000313" key="5">
    <source>
        <dbReference type="Proteomes" id="UP000572817"/>
    </source>
</evidence>
<feature type="compositionally biased region" description="Basic and acidic residues" evidence="3">
    <location>
        <begin position="19"/>
        <end position="32"/>
    </location>
</feature>
<dbReference type="InterPro" id="IPR029062">
    <property type="entry name" value="Class_I_gatase-like"/>
</dbReference>
<protein>
    <submittedName>
        <fullName evidence="4">Annexin</fullName>
    </submittedName>
</protein>
<feature type="region of interest" description="Disordered" evidence="3">
    <location>
        <begin position="1"/>
        <end position="222"/>
    </location>
</feature>
<dbReference type="GO" id="GO:0005544">
    <property type="term" value="F:calcium-dependent phospholipid binding"/>
    <property type="evidence" value="ECO:0007669"/>
    <property type="project" value="InterPro"/>
</dbReference>
<dbReference type="CDD" id="cd01741">
    <property type="entry name" value="GATase1_1"/>
    <property type="match status" value="1"/>
</dbReference>
<feature type="region of interest" description="Disordered" evidence="3">
    <location>
        <begin position="725"/>
        <end position="760"/>
    </location>
</feature>
<dbReference type="Pfam" id="PF00191">
    <property type="entry name" value="Annexin"/>
    <property type="match status" value="1"/>
</dbReference>
<dbReference type="EMBL" id="WWBZ02000016">
    <property type="protein sequence ID" value="KAF4309130.1"/>
    <property type="molecule type" value="Genomic_DNA"/>
</dbReference>
<feature type="compositionally biased region" description="Pro residues" evidence="3">
    <location>
        <begin position="202"/>
        <end position="213"/>
    </location>
</feature>
<feature type="compositionally biased region" description="Polar residues" evidence="3">
    <location>
        <begin position="181"/>
        <end position="193"/>
    </location>
</feature>
<dbReference type="OrthoDB" id="2134400at2759"/>
<evidence type="ECO:0000256" key="1">
    <source>
        <dbReference type="ARBA" id="ARBA00022737"/>
    </source>
</evidence>